<dbReference type="PANTHER" id="PTHR43719">
    <property type="entry name" value="TWO-COMPONENT HISTIDINE KINASE"/>
    <property type="match status" value="1"/>
</dbReference>
<dbReference type="InterPro" id="IPR001789">
    <property type="entry name" value="Sig_transdc_resp-reg_receiver"/>
</dbReference>
<sequence>MSEFIGKLKRSFSNKNRKSNNHISKPLLIDEDDIEIKDSSSDTPKKNSPRNNKHLICDDSPANRTILKKYLEMCGCEVDEVENLNDALKEVNKNGEYNVIWANINMPEMDAIDCATQLRNEMNYKGVIITLTGFLDDDTEKECLKAGVNHIVCKPYDKHVIEMYTNKYH</sequence>
<dbReference type="PROSITE" id="PS50110">
    <property type="entry name" value="RESPONSE_REGULATORY"/>
    <property type="match status" value="1"/>
</dbReference>
<dbReference type="Gene3D" id="3.40.50.2300">
    <property type="match status" value="1"/>
</dbReference>
<dbReference type="SUPFAM" id="SSF52172">
    <property type="entry name" value="CheY-like"/>
    <property type="match status" value="1"/>
</dbReference>
<dbReference type="Pfam" id="PF00072">
    <property type="entry name" value="Response_reg"/>
    <property type="match status" value="1"/>
</dbReference>
<keyword evidence="3" id="KW-0808">Transferase</keyword>
<dbReference type="InterPro" id="IPR050956">
    <property type="entry name" value="2C_system_His_kinase"/>
</dbReference>
<dbReference type="PANTHER" id="PTHR43719:SF28">
    <property type="entry name" value="PEROXIDE STRESS-ACTIVATED HISTIDINE KINASE MAK1-RELATED"/>
    <property type="match status" value="1"/>
</dbReference>
<evidence type="ECO:0000313" key="3">
    <source>
        <dbReference type="EMBL" id="ARF12238.1"/>
    </source>
</evidence>
<dbReference type="CDD" id="cd17546">
    <property type="entry name" value="REC_hyHK_CKI1_RcsC-like"/>
    <property type="match status" value="1"/>
</dbReference>
<protein>
    <submittedName>
        <fullName evidence="3">Putative sensor histidine kinase</fullName>
    </submittedName>
</protein>
<proteinExistence type="predicted"/>
<reference evidence="3" key="1">
    <citation type="journal article" date="2017" name="Science">
        <title>Giant viruses with an expanded complement of translation system components.</title>
        <authorList>
            <person name="Schulz F."/>
            <person name="Yutin N."/>
            <person name="Ivanova N.N."/>
            <person name="Ortega D.R."/>
            <person name="Lee T.K."/>
            <person name="Vierheilig J."/>
            <person name="Daims H."/>
            <person name="Horn M."/>
            <person name="Wagner M."/>
            <person name="Jensen G.J."/>
            <person name="Kyrpides N.C."/>
            <person name="Koonin E.V."/>
            <person name="Woyke T."/>
        </authorList>
    </citation>
    <scope>NUCLEOTIDE SEQUENCE</scope>
    <source>
        <strain evidence="3">KNV1</strain>
    </source>
</reference>
<keyword evidence="1" id="KW-0597">Phosphoprotein</keyword>
<dbReference type="GO" id="GO:0000160">
    <property type="term" value="P:phosphorelay signal transduction system"/>
    <property type="evidence" value="ECO:0007669"/>
    <property type="project" value="InterPro"/>
</dbReference>
<accession>A0A1V0SKU3</accession>
<keyword evidence="3" id="KW-0418">Kinase</keyword>
<dbReference type="GO" id="GO:0016301">
    <property type="term" value="F:kinase activity"/>
    <property type="evidence" value="ECO:0007669"/>
    <property type="project" value="UniProtKB-KW"/>
</dbReference>
<evidence type="ECO:0000256" key="1">
    <source>
        <dbReference type="ARBA" id="ARBA00022553"/>
    </source>
</evidence>
<dbReference type="InterPro" id="IPR011006">
    <property type="entry name" value="CheY-like_superfamily"/>
</dbReference>
<organism evidence="3">
    <name type="scientific">Klosneuvirus KNV1</name>
    <dbReference type="NCBI Taxonomy" id="1977640"/>
    <lineage>
        <taxon>Viruses</taxon>
        <taxon>Varidnaviria</taxon>
        <taxon>Bamfordvirae</taxon>
        <taxon>Nucleocytoviricota</taxon>
        <taxon>Megaviricetes</taxon>
        <taxon>Imitervirales</taxon>
        <taxon>Mimiviridae</taxon>
        <taxon>Klosneuvirinae</taxon>
        <taxon>Klosneuvirus</taxon>
    </lineage>
</organism>
<feature type="domain" description="Response regulatory" evidence="2">
    <location>
        <begin position="53"/>
        <end position="169"/>
    </location>
</feature>
<dbReference type="SMART" id="SM00448">
    <property type="entry name" value="REC"/>
    <property type="match status" value="1"/>
</dbReference>
<gene>
    <name evidence="3" type="ORF">Klosneuvirus_4_53</name>
</gene>
<dbReference type="EMBL" id="KY684111">
    <property type="protein sequence ID" value="ARF12238.1"/>
    <property type="molecule type" value="Genomic_DNA"/>
</dbReference>
<evidence type="ECO:0000259" key="2">
    <source>
        <dbReference type="PROSITE" id="PS50110"/>
    </source>
</evidence>
<name>A0A1V0SKU3_9VIRU</name>